<evidence type="ECO:0000313" key="4">
    <source>
        <dbReference type="Proteomes" id="UP000185003"/>
    </source>
</evidence>
<dbReference type="InterPro" id="IPR019734">
    <property type="entry name" value="TPR_rpt"/>
</dbReference>
<evidence type="ECO:0000256" key="1">
    <source>
        <dbReference type="PROSITE-ProRule" id="PRU00339"/>
    </source>
</evidence>
<dbReference type="STRING" id="536979.SAMN04488055_3166"/>
<dbReference type="EMBL" id="FSRA01000001">
    <property type="protein sequence ID" value="SIO14574.1"/>
    <property type="molecule type" value="Genomic_DNA"/>
</dbReference>
<dbReference type="PROSITE" id="PS50005">
    <property type="entry name" value="TPR"/>
    <property type="match status" value="1"/>
</dbReference>
<dbReference type="SUPFAM" id="SSF48452">
    <property type="entry name" value="TPR-like"/>
    <property type="match status" value="1"/>
</dbReference>
<evidence type="ECO:0000259" key="2">
    <source>
        <dbReference type="Pfam" id="PF00144"/>
    </source>
</evidence>
<accession>A0A1N6H472</accession>
<sequence length="496" mass="56156">MKRIHFLLSLPFVLIFNPLKAQEIKHRLDSFLTVAANNDYFNGCVMVSEKGKIIYSYAAGYADEERKIPNSITSCFNLASVTKPMTAVAVLQQVQRGKCKLTDPVMKYLPDFPYPAITIRHLLSHTGGLPQLERFMDSIIPKNKGRIFTNADVYGYLLALKGQTKFPAGDKWDYSNMGYITLALLVEKLSGSSFGEYMKKYVFLPAGMKSSFVGNKEAEDCVVRYIIPNMYDTAYRSISSLNKINLFEYESLRGTQGSGNIFSTLEDMLRFDNALSAGKLLDTALLSLAQTPIQMNDGKSRSYGFGWNIVYNQFGDTIVYHDGHESGIVTMMMKTKRKDQTIFFYDNHSSEAFFQKINSIYHYLNGRGGKPFRLTKSLVRVYARALVEKGPDHAAVVFNNLKGDTANYYMDELEMNSLGYNLLYNAEFEGRYQLACEVLKLNTMLYPKSANAYDSYGLALRLANKKEEAILMYQKSLLMNPNNEQGRKALAKLMSQ</sequence>
<dbReference type="SUPFAM" id="SSF56601">
    <property type="entry name" value="beta-lactamase/transpeptidase-like"/>
    <property type="match status" value="1"/>
</dbReference>
<keyword evidence="4" id="KW-1185">Reference proteome</keyword>
<keyword evidence="1" id="KW-0802">TPR repeat</keyword>
<dbReference type="Gene3D" id="1.25.40.10">
    <property type="entry name" value="Tetratricopeptide repeat domain"/>
    <property type="match status" value="1"/>
</dbReference>
<dbReference type="PANTHER" id="PTHR46825">
    <property type="entry name" value="D-ALANYL-D-ALANINE-CARBOXYPEPTIDASE/ENDOPEPTIDASE AMPH"/>
    <property type="match status" value="1"/>
</dbReference>
<dbReference type="InterPro" id="IPR050491">
    <property type="entry name" value="AmpC-like"/>
</dbReference>
<name>A0A1N6H472_9BACT</name>
<dbReference type="Pfam" id="PF00144">
    <property type="entry name" value="Beta-lactamase"/>
    <property type="match status" value="1"/>
</dbReference>
<feature type="domain" description="Beta-lactamase-related" evidence="2">
    <location>
        <begin position="45"/>
        <end position="334"/>
    </location>
</feature>
<dbReference type="RefSeq" id="WP_074240150.1">
    <property type="nucleotide sequence ID" value="NZ_FSRA01000001.1"/>
</dbReference>
<proteinExistence type="predicted"/>
<reference evidence="3 4" key="1">
    <citation type="submission" date="2016-11" db="EMBL/GenBank/DDBJ databases">
        <authorList>
            <person name="Jaros S."/>
            <person name="Januszkiewicz K."/>
            <person name="Wedrychowicz H."/>
        </authorList>
    </citation>
    <scope>NUCLEOTIDE SEQUENCE [LARGE SCALE GENOMIC DNA]</scope>
    <source>
        <strain evidence="3 4">DSM 24787</strain>
    </source>
</reference>
<dbReference type="PANTHER" id="PTHR46825:SF9">
    <property type="entry name" value="BETA-LACTAMASE-RELATED DOMAIN-CONTAINING PROTEIN"/>
    <property type="match status" value="1"/>
</dbReference>
<dbReference type="AlphaFoldDB" id="A0A1N6H472"/>
<evidence type="ECO:0000313" key="3">
    <source>
        <dbReference type="EMBL" id="SIO14574.1"/>
    </source>
</evidence>
<dbReference type="InterPro" id="IPR011990">
    <property type="entry name" value="TPR-like_helical_dom_sf"/>
</dbReference>
<dbReference type="Gene3D" id="3.40.710.10">
    <property type="entry name" value="DD-peptidase/beta-lactamase superfamily"/>
    <property type="match status" value="1"/>
</dbReference>
<dbReference type="InterPro" id="IPR001466">
    <property type="entry name" value="Beta-lactam-related"/>
</dbReference>
<gene>
    <name evidence="3" type="ORF">SAMN04488055_3166</name>
</gene>
<feature type="repeat" description="TPR" evidence="1">
    <location>
        <begin position="450"/>
        <end position="483"/>
    </location>
</feature>
<dbReference type="OrthoDB" id="9793489at2"/>
<dbReference type="Proteomes" id="UP000185003">
    <property type="component" value="Unassembled WGS sequence"/>
</dbReference>
<protein>
    <submittedName>
        <fullName evidence="3">CubicO group peptidase, beta-lactamase class C family</fullName>
    </submittedName>
</protein>
<dbReference type="InterPro" id="IPR012338">
    <property type="entry name" value="Beta-lactam/transpept-like"/>
</dbReference>
<organism evidence="3 4">
    <name type="scientific">Chitinophaga niabensis</name>
    <dbReference type="NCBI Taxonomy" id="536979"/>
    <lineage>
        <taxon>Bacteria</taxon>
        <taxon>Pseudomonadati</taxon>
        <taxon>Bacteroidota</taxon>
        <taxon>Chitinophagia</taxon>
        <taxon>Chitinophagales</taxon>
        <taxon>Chitinophagaceae</taxon>
        <taxon>Chitinophaga</taxon>
    </lineage>
</organism>